<organism evidence="2 3">
    <name type="scientific">Romanomermis culicivorax</name>
    <name type="common">Nematode worm</name>
    <dbReference type="NCBI Taxonomy" id="13658"/>
    <lineage>
        <taxon>Eukaryota</taxon>
        <taxon>Metazoa</taxon>
        <taxon>Ecdysozoa</taxon>
        <taxon>Nematoda</taxon>
        <taxon>Enoplea</taxon>
        <taxon>Dorylaimia</taxon>
        <taxon>Mermithida</taxon>
        <taxon>Mermithoidea</taxon>
        <taxon>Mermithidae</taxon>
        <taxon>Romanomermis</taxon>
    </lineage>
</organism>
<accession>A0A915K7Q9</accession>
<name>A0A915K7Q9_ROMCU</name>
<feature type="compositionally biased region" description="Polar residues" evidence="1">
    <location>
        <begin position="88"/>
        <end position="113"/>
    </location>
</feature>
<protein>
    <submittedName>
        <fullName evidence="3">Myogenic determination factor 5 domain-containing protein</fullName>
    </submittedName>
</protein>
<feature type="compositionally biased region" description="Polar residues" evidence="1">
    <location>
        <begin position="14"/>
        <end position="48"/>
    </location>
</feature>
<sequence length="129" mass="13409">MQILTCMGMYDEVPQNSTNSGHQQQLPPPQSSNDGQRVTSSSPNVSSLDCLSLIVESIPTKKGAGGCNMDANTPPGLVSHSGDRTRRGSQQHSTNSDYESTGRSPISRGSSCSEGAGSSIASSPEHGDD</sequence>
<keyword evidence="2" id="KW-1185">Reference proteome</keyword>
<evidence type="ECO:0000313" key="2">
    <source>
        <dbReference type="Proteomes" id="UP000887565"/>
    </source>
</evidence>
<evidence type="ECO:0000256" key="1">
    <source>
        <dbReference type="SAM" id="MobiDB-lite"/>
    </source>
</evidence>
<dbReference type="WBParaSite" id="nRc.2.0.1.t34388-RA">
    <property type="protein sequence ID" value="nRc.2.0.1.t34388-RA"/>
    <property type="gene ID" value="nRc.2.0.1.g34388"/>
</dbReference>
<reference evidence="3" key="1">
    <citation type="submission" date="2022-11" db="UniProtKB">
        <authorList>
            <consortium name="WormBaseParasite"/>
        </authorList>
    </citation>
    <scope>IDENTIFICATION</scope>
</reference>
<evidence type="ECO:0000313" key="3">
    <source>
        <dbReference type="WBParaSite" id="nRc.2.0.1.t34388-RA"/>
    </source>
</evidence>
<proteinExistence type="predicted"/>
<dbReference type="Proteomes" id="UP000887565">
    <property type="component" value="Unplaced"/>
</dbReference>
<feature type="region of interest" description="Disordered" evidence="1">
    <location>
        <begin position="12"/>
        <end position="48"/>
    </location>
</feature>
<feature type="region of interest" description="Disordered" evidence="1">
    <location>
        <begin position="60"/>
        <end position="129"/>
    </location>
</feature>
<dbReference type="AlphaFoldDB" id="A0A915K7Q9"/>